<dbReference type="Proteomes" id="UP001207605">
    <property type="component" value="Unassembled WGS sequence"/>
</dbReference>
<name>A0ABT2S4H8_9FIRM</name>
<gene>
    <name evidence="1" type="ORF">OCV65_04520</name>
</gene>
<accession>A0ABT2S4H8</accession>
<dbReference type="RefSeq" id="WP_262581070.1">
    <property type="nucleotide sequence ID" value="NZ_JAOQJV010000003.1"/>
</dbReference>
<evidence type="ECO:0000313" key="1">
    <source>
        <dbReference type="EMBL" id="MCU6699500.1"/>
    </source>
</evidence>
<protein>
    <submittedName>
        <fullName evidence="1">Uncharacterized protein</fullName>
    </submittedName>
</protein>
<organism evidence="1 2">
    <name type="scientific">Dorea ammoniilytica</name>
    <dbReference type="NCBI Taxonomy" id="2981788"/>
    <lineage>
        <taxon>Bacteria</taxon>
        <taxon>Bacillati</taxon>
        <taxon>Bacillota</taxon>
        <taxon>Clostridia</taxon>
        <taxon>Lachnospirales</taxon>
        <taxon>Lachnospiraceae</taxon>
        <taxon>Dorea</taxon>
    </lineage>
</organism>
<keyword evidence="2" id="KW-1185">Reference proteome</keyword>
<proteinExistence type="predicted"/>
<comment type="caution">
    <text evidence="1">The sequence shown here is derived from an EMBL/GenBank/DDBJ whole genome shotgun (WGS) entry which is preliminary data.</text>
</comment>
<sequence length="112" mass="13099">MIEQLLSQPGFIYEINGKYYFLGKWICKECTEVDACDCVMMYNMCRSSNEKNETAMYFQKMRAYSDFALEIPYNPTQIRSDMEALLDSLSESALSRLQAQYDAFAEDLERYA</sequence>
<reference evidence="1 2" key="1">
    <citation type="journal article" date="2021" name="ISME Commun">
        <title>Automated analysis of genomic sequences facilitates high-throughput and comprehensive description of bacteria.</title>
        <authorList>
            <person name="Hitch T.C.A."/>
        </authorList>
    </citation>
    <scope>NUCLEOTIDE SEQUENCE [LARGE SCALE GENOMIC DNA]</scope>
    <source>
        <strain evidence="1 2">Sanger_02</strain>
    </source>
</reference>
<evidence type="ECO:0000313" key="2">
    <source>
        <dbReference type="Proteomes" id="UP001207605"/>
    </source>
</evidence>
<dbReference type="EMBL" id="JAOQJV010000003">
    <property type="protein sequence ID" value="MCU6699500.1"/>
    <property type="molecule type" value="Genomic_DNA"/>
</dbReference>